<accession>A0ABS0GBD4</accession>
<protein>
    <submittedName>
        <fullName evidence="2">PepSY domain-containing protein</fullName>
    </submittedName>
</protein>
<dbReference type="EMBL" id="JADPMR010000001">
    <property type="protein sequence ID" value="MBF8999730.1"/>
    <property type="molecule type" value="Genomic_DNA"/>
</dbReference>
<comment type="caution">
    <text evidence="2">The sequence shown here is derived from an EMBL/GenBank/DDBJ whole genome shotgun (WGS) entry which is preliminary data.</text>
</comment>
<evidence type="ECO:0000313" key="3">
    <source>
        <dbReference type="Proteomes" id="UP000597206"/>
    </source>
</evidence>
<evidence type="ECO:0000313" key="2">
    <source>
        <dbReference type="EMBL" id="MBF8999730.1"/>
    </source>
</evidence>
<keyword evidence="3" id="KW-1185">Reference proteome</keyword>
<dbReference type="Pfam" id="PF03929">
    <property type="entry name" value="PepSY_TM"/>
    <property type="match status" value="1"/>
</dbReference>
<keyword evidence="1" id="KW-0812">Transmembrane</keyword>
<reference evidence="2 3" key="1">
    <citation type="submission" date="2020-11" db="EMBL/GenBank/DDBJ databases">
        <title>Vibrio nitrifigilis sp. nov., a marine nitrogen-fixing bacterium isolated from the lagoon sediment of an islet inside an atoll.</title>
        <authorList>
            <person name="Wang L.-T."/>
            <person name="Shieh W.Y."/>
        </authorList>
    </citation>
    <scope>NUCLEOTIDE SEQUENCE [LARGE SCALE GENOMIC DNA]</scope>
    <source>
        <strain evidence="2 3">NFV-1</strain>
    </source>
</reference>
<keyword evidence="1" id="KW-1133">Transmembrane helix</keyword>
<proteinExistence type="predicted"/>
<gene>
    <name evidence="2" type="ORF">I1A42_04005</name>
</gene>
<name>A0ABS0GBD4_9VIBR</name>
<evidence type="ECO:0000256" key="1">
    <source>
        <dbReference type="SAM" id="Phobius"/>
    </source>
</evidence>
<organism evidence="2 3">
    <name type="scientific">Vibrio nitrifigilis</name>
    <dbReference type="NCBI Taxonomy" id="2789781"/>
    <lineage>
        <taxon>Bacteria</taxon>
        <taxon>Pseudomonadati</taxon>
        <taxon>Pseudomonadota</taxon>
        <taxon>Gammaproteobacteria</taxon>
        <taxon>Vibrionales</taxon>
        <taxon>Vibrionaceae</taxon>
        <taxon>Vibrio</taxon>
    </lineage>
</organism>
<sequence length="51" mass="5747">MPGHRHNHSRIGIWISLGLLFFSATGLTWSKWAGANMRPMASHHRLGNSYS</sequence>
<dbReference type="InterPro" id="IPR005625">
    <property type="entry name" value="PepSY-ass_TM"/>
</dbReference>
<dbReference type="RefSeq" id="WP_196122732.1">
    <property type="nucleotide sequence ID" value="NZ_JADPMR010000001.1"/>
</dbReference>
<dbReference type="Proteomes" id="UP000597206">
    <property type="component" value="Unassembled WGS sequence"/>
</dbReference>
<keyword evidence="1" id="KW-0472">Membrane</keyword>
<feature type="transmembrane region" description="Helical" evidence="1">
    <location>
        <begin position="12"/>
        <end position="30"/>
    </location>
</feature>